<dbReference type="PANTHER" id="PTHR17357:SF0">
    <property type="entry name" value="GANGLIOSIDE GM2 ACTIVATOR"/>
    <property type="match status" value="1"/>
</dbReference>
<comment type="caution">
    <text evidence="4">The sequence shown here is derived from an EMBL/GenBank/DDBJ whole genome shotgun (WGS) entry which is preliminary data.</text>
</comment>
<dbReference type="PANTHER" id="PTHR17357">
    <property type="entry name" value="GM2 GANGLIOSIDE ACTIVATOR PROTEIN"/>
    <property type="match status" value="1"/>
</dbReference>
<feature type="chain" id="PRO_5008897297" description="MD-2-related lipid-recognition domain-containing protein" evidence="2">
    <location>
        <begin position="18"/>
        <end position="211"/>
    </location>
</feature>
<organism evidence="4 5">
    <name type="scientific">Ramazzottius varieornatus</name>
    <name type="common">Water bear</name>
    <name type="synonym">Tardigrade</name>
    <dbReference type="NCBI Taxonomy" id="947166"/>
    <lineage>
        <taxon>Eukaryota</taxon>
        <taxon>Metazoa</taxon>
        <taxon>Ecdysozoa</taxon>
        <taxon>Tardigrada</taxon>
        <taxon>Eutardigrada</taxon>
        <taxon>Parachela</taxon>
        <taxon>Hypsibioidea</taxon>
        <taxon>Ramazzottiidae</taxon>
        <taxon>Ramazzottius</taxon>
    </lineage>
</organism>
<gene>
    <name evidence="4" type="primary">RvY_00749-1</name>
    <name evidence="4" type="synonym">RvY_00749.1</name>
    <name evidence="4" type="ORF">RvY_00749</name>
</gene>
<dbReference type="GO" id="GO:0009898">
    <property type="term" value="C:cytoplasmic side of plasma membrane"/>
    <property type="evidence" value="ECO:0007669"/>
    <property type="project" value="TreeGrafter"/>
</dbReference>
<reference evidence="4 5" key="1">
    <citation type="journal article" date="2016" name="Nat. Commun.">
        <title>Extremotolerant tardigrade genome and improved radiotolerance of human cultured cells by tardigrade-unique protein.</title>
        <authorList>
            <person name="Hashimoto T."/>
            <person name="Horikawa D.D."/>
            <person name="Saito Y."/>
            <person name="Kuwahara H."/>
            <person name="Kozuka-Hata H."/>
            <person name="Shin-I T."/>
            <person name="Minakuchi Y."/>
            <person name="Ohishi K."/>
            <person name="Motoyama A."/>
            <person name="Aizu T."/>
            <person name="Enomoto A."/>
            <person name="Kondo K."/>
            <person name="Tanaka S."/>
            <person name="Hara Y."/>
            <person name="Koshikawa S."/>
            <person name="Sagara H."/>
            <person name="Miura T."/>
            <person name="Yokobori S."/>
            <person name="Miyagawa K."/>
            <person name="Suzuki Y."/>
            <person name="Kubo T."/>
            <person name="Oyama M."/>
            <person name="Kohara Y."/>
            <person name="Fujiyama A."/>
            <person name="Arakawa K."/>
            <person name="Katayama T."/>
            <person name="Toyoda A."/>
            <person name="Kunieda T."/>
        </authorList>
    </citation>
    <scope>NUCLEOTIDE SEQUENCE [LARGE SCALE GENOMIC DNA]</scope>
    <source>
        <strain evidence="4 5">YOKOZUNA-1</strain>
    </source>
</reference>
<dbReference type="GO" id="GO:0005319">
    <property type="term" value="F:lipid transporter activity"/>
    <property type="evidence" value="ECO:0007669"/>
    <property type="project" value="TreeGrafter"/>
</dbReference>
<dbReference type="Pfam" id="PF02221">
    <property type="entry name" value="E1_DerP2_DerF2"/>
    <property type="match status" value="1"/>
</dbReference>
<proteinExistence type="predicted"/>
<evidence type="ECO:0000313" key="5">
    <source>
        <dbReference type="Proteomes" id="UP000186922"/>
    </source>
</evidence>
<keyword evidence="5" id="KW-1185">Reference proteome</keyword>
<sequence length="211" mass="23087">MAAIFLISALLVTLSSAARPLSPHAVVHHGTPVDAADPKPHKNVHRSFSIADVQVKDFSMTSCGPKDMLEIKEIKLTPDLKLTVDVVVKTSLDETEPITVDVTLKKKVPFMGWITVQSRHIADACSLAKKFEDKCAANPFVKENNLPCSCPAPAGEYKVKDLDLKKMVMEAKQQRSLGSMLAGGRYSSRMEMKQQGRVIACSNVDLNLVMP</sequence>
<dbReference type="InterPro" id="IPR036846">
    <property type="entry name" value="GM2-AP_sf"/>
</dbReference>
<protein>
    <recommendedName>
        <fullName evidence="3">MD-2-related lipid-recognition domain-containing protein</fullName>
    </recommendedName>
</protein>
<dbReference type="InterPro" id="IPR028996">
    <property type="entry name" value="GM2-AP"/>
</dbReference>
<accession>A0A1D1UK26</accession>
<dbReference type="InterPro" id="IPR003172">
    <property type="entry name" value="ML_dom"/>
</dbReference>
<evidence type="ECO:0000313" key="4">
    <source>
        <dbReference type="EMBL" id="GAU87972.1"/>
    </source>
</evidence>
<dbReference type="OrthoDB" id="6409159at2759"/>
<dbReference type="STRING" id="947166.A0A1D1UK26"/>
<keyword evidence="1 2" id="KW-0732">Signal</keyword>
<dbReference type="Proteomes" id="UP000186922">
    <property type="component" value="Unassembled WGS sequence"/>
</dbReference>
<dbReference type="EMBL" id="BDGG01000001">
    <property type="protein sequence ID" value="GAU87972.1"/>
    <property type="molecule type" value="Genomic_DNA"/>
</dbReference>
<dbReference type="GO" id="GO:0006689">
    <property type="term" value="P:ganglioside catabolic process"/>
    <property type="evidence" value="ECO:0007669"/>
    <property type="project" value="InterPro"/>
</dbReference>
<dbReference type="SUPFAM" id="SSF63707">
    <property type="entry name" value="Ganglioside M2 (gm2) activator"/>
    <property type="match status" value="1"/>
</dbReference>
<dbReference type="Gene3D" id="2.70.220.10">
    <property type="entry name" value="Ganglioside GM2 activator"/>
    <property type="match status" value="1"/>
</dbReference>
<evidence type="ECO:0000259" key="3">
    <source>
        <dbReference type="Pfam" id="PF02221"/>
    </source>
</evidence>
<evidence type="ECO:0000256" key="1">
    <source>
        <dbReference type="ARBA" id="ARBA00022729"/>
    </source>
</evidence>
<feature type="domain" description="MD-2-related lipid-recognition" evidence="3">
    <location>
        <begin position="58"/>
        <end position="207"/>
    </location>
</feature>
<name>A0A1D1UK26_RAMVA</name>
<dbReference type="GO" id="GO:0008047">
    <property type="term" value="F:enzyme activator activity"/>
    <property type="evidence" value="ECO:0007669"/>
    <property type="project" value="InterPro"/>
</dbReference>
<dbReference type="AlphaFoldDB" id="A0A1D1UK26"/>
<feature type="signal peptide" evidence="2">
    <location>
        <begin position="1"/>
        <end position="17"/>
    </location>
</feature>
<evidence type="ECO:0000256" key="2">
    <source>
        <dbReference type="SAM" id="SignalP"/>
    </source>
</evidence>